<accession>A0AB74KK39</accession>
<evidence type="ECO:0000256" key="1">
    <source>
        <dbReference type="PROSITE-ProRule" id="PRU00175"/>
    </source>
</evidence>
<evidence type="ECO:0000313" key="5">
    <source>
        <dbReference type="Proteomes" id="UP000305362"/>
    </source>
</evidence>
<feature type="region of interest" description="Disordered" evidence="2">
    <location>
        <begin position="143"/>
        <end position="169"/>
    </location>
</feature>
<dbReference type="PROSITE" id="PS50089">
    <property type="entry name" value="ZF_RING_2"/>
    <property type="match status" value="1"/>
</dbReference>
<name>A0AB74KK39_9BASI</name>
<dbReference type="Gene3D" id="3.30.40.10">
    <property type="entry name" value="Zinc/RING finger domain, C3HC4 (zinc finger)"/>
    <property type="match status" value="1"/>
</dbReference>
<proteinExistence type="predicted"/>
<dbReference type="SUPFAM" id="SSF57850">
    <property type="entry name" value="RING/U-box"/>
    <property type="match status" value="1"/>
</dbReference>
<dbReference type="Pfam" id="PF13639">
    <property type="entry name" value="zf-RING_2"/>
    <property type="match status" value="1"/>
</dbReference>
<feature type="compositionally biased region" description="Basic and acidic residues" evidence="2">
    <location>
        <begin position="424"/>
        <end position="434"/>
    </location>
</feature>
<dbReference type="InterPro" id="IPR051826">
    <property type="entry name" value="E3_ubiquitin-ligase_domain"/>
</dbReference>
<gene>
    <name evidence="4" type="ORF">E3Q03_01185</name>
</gene>
<dbReference type="InterPro" id="IPR013083">
    <property type="entry name" value="Znf_RING/FYVE/PHD"/>
</dbReference>
<sequence length="549" mass="60991">MADRERREANDERAQTPQNEQNEQNEHFAGFNRTFIVQLDDFVDGNQSANAGTDRDSGAEQPPEGPGRFHIHFLTLSHSRSLERPARPVLPFQILLSSFMAALRARNGAGNGDNNTGDFAGMGGHIQIERGPLLPEFYPMHQHHHSEGHAHAHPPTPTNNPANGNGEMGERSSLLERIEELRSRNPYGEQGAFPPPFTITINFPIAGGLHHEKKPDPARAERILSALPKLHKGVTRRMSRVGIETTCGVCLDSLNARAELQKPETEEGEASTSAVPPEEEARREEEIVALPCSHVFHSNCLRPWFALHTLCPMCRFDLDPESMTMSTPPPEENRSEGDGNPFVSIIERLVRGNRERAGRTQQQEAEQSNNGGRAESASSARQNRHHPYARTRSATDPRGERSERALRGVRADENANNATANTHPDTRSAEEEMPRPAPPPKKFEIPKASRSLEDILVKRERESGFRCDMKDCKLGPTDESDALTTANMLSIGGSEKPACAHFLHSHCYHLANSGCRYYNLEHTHDDGRVDSKCPVCKAAGRVHKHELAY</sequence>
<comment type="caution">
    <text evidence="4">The sequence shown here is derived from an EMBL/GenBank/DDBJ whole genome shotgun (WGS) entry which is preliminary data.</text>
</comment>
<dbReference type="Proteomes" id="UP000305362">
    <property type="component" value="Unassembled WGS sequence"/>
</dbReference>
<dbReference type="GO" id="GO:0008270">
    <property type="term" value="F:zinc ion binding"/>
    <property type="evidence" value="ECO:0007669"/>
    <property type="project" value="UniProtKB-KW"/>
</dbReference>
<dbReference type="InterPro" id="IPR001841">
    <property type="entry name" value="Znf_RING"/>
</dbReference>
<organism evidence="4 5">
    <name type="scientific">Wallemia mellicola</name>
    <dbReference type="NCBI Taxonomy" id="1708541"/>
    <lineage>
        <taxon>Eukaryota</taxon>
        <taxon>Fungi</taxon>
        <taxon>Dikarya</taxon>
        <taxon>Basidiomycota</taxon>
        <taxon>Wallemiomycotina</taxon>
        <taxon>Wallemiomycetes</taxon>
        <taxon>Wallemiales</taxon>
        <taxon>Wallemiaceae</taxon>
        <taxon>Wallemia</taxon>
    </lineage>
</organism>
<dbReference type="AlphaFoldDB" id="A0AB74KK39"/>
<keyword evidence="1" id="KW-0479">Metal-binding</keyword>
<evidence type="ECO:0000259" key="3">
    <source>
        <dbReference type="PROSITE" id="PS50089"/>
    </source>
</evidence>
<protein>
    <recommendedName>
        <fullName evidence="3">RING-type domain-containing protein</fullName>
    </recommendedName>
</protein>
<dbReference type="GO" id="GO:0061630">
    <property type="term" value="F:ubiquitin protein ligase activity"/>
    <property type="evidence" value="ECO:0007669"/>
    <property type="project" value="TreeGrafter"/>
</dbReference>
<feature type="compositionally biased region" description="Polar residues" evidence="2">
    <location>
        <begin position="359"/>
        <end position="381"/>
    </location>
</feature>
<evidence type="ECO:0000313" key="4">
    <source>
        <dbReference type="EMBL" id="TIC70006.1"/>
    </source>
</evidence>
<evidence type="ECO:0000256" key="2">
    <source>
        <dbReference type="SAM" id="MobiDB-lite"/>
    </source>
</evidence>
<reference evidence="4 5" key="1">
    <citation type="submission" date="2019-03" db="EMBL/GenBank/DDBJ databases">
        <title>Sequencing 25 genomes of Wallemia mellicola.</title>
        <authorList>
            <person name="Gostincar C."/>
        </authorList>
    </citation>
    <scope>NUCLEOTIDE SEQUENCE [LARGE SCALE GENOMIC DNA]</scope>
    <source>
        <strain evidence="4 5">EXF-1277</strain>
    </source>
</reference>
<dbReference type="PANTHER" id="PTHR22765">
    <property type="entry name" value="RING FINGER AND PROTEASE ASSOCIATED DOMAIN-CONTAINING"/>
    <property type="match status" value="1"/>
</dbReference>
<dbReference type="EMBL" id="SPRV01000008">
    <property type="protein sequence ID" value="TIC70006.1"/>
    <property type="molecule type" value="Genomic_DNA"/>
</dbReference>
<feature type="region of interest" description="Disordered" evidence="2">
    <location>
        <begin position="1"/>
        <end position="27"/>
    </location>
</feature>
<feature type="region of interest" description="Disordered" evidence="2">
    <location>
        <begin position="354"/>
        <end position="445"/>
    </location>
</feature>
<feature type="compositionally biased region" description="Basic and acidic residues" evidence="2">
    <location>
        <begin position="393"/>
        <end position="413"/>
    </location>
</feature>
<keyword evidence="1" id="KW-0862">Zinc</keyword>
<dbReference type="SMART" id="SM00184">
    <property type="entry name" value="RING"/>
    <property type="match status" value="1"/>
</dbReference>
<feature type="region of interest" description="Disordered" evidence="2">
    <location>
        <begin position="45"/>
        <end position="68"/>
    </location>
</feature>
<feature type="region of interest" description="Disordered" evidence="2">
    <location>
        <begin position="260"/>
        <end position="282"/>
    </location>
</feature>
<keyword evidence="1" id="KW-0863">Zinc-finger</keyword>
<feature type="region of interest" description="Disordered" evidence="2">
    <location>
        <begin position="322"/>
        <end position="342"/>
    </location>
</feature>
<dbReference type="GO" id="GO:0006511">
    <property type="term" value="P:ubiquitin-dependent protein catabolic process"/>
    <property type="evidence" value="ECO:0007669"/>
    <property type="project" value="TreeGrafter"/>
</dbReference>
<feature type="domain" description="RING-type" evidence="3">
    <location>
        <begin position="247"/>
        <end position="315"/>
    </location>
</feature>
<feature type="compositionally biased region" description="Basic and acidic residues" evidence="2">
    <location>
        <begin position="1"/>
        <end position="14"/>
    </location>
</feature>